<evidence type="ECO:0000256" key="1">
    <source>
        <dbReference type="SAM" id="Coils"/>
    </source>
</evidence>
<dbReference type="AlphaFoldDB" id="A0A2M8Z6A5"/>
<proteinExistence type="predicted"/>
<organism evidence="2 3">
    <name type="scientific">[Clostridium] celerecrescens 18A</name>
    <dbReference type="NCBI Taxonomy" id="1286362"/>
    <lineage>
        <taxon>Bacteria</taxon>
        <taxon>Bacillati</taxon>
        <taxon>Bacillota</taxon>
        <taxon>Clostridia</taxon>
        <taxon>Lachnospirales</taxon>
        <taxon>Lachnospiraceae</taxon>
        <taxon>Lacrimispora</taxon>
    </lineage>
</organism>
<accession>A0A2M8Z6A5</accession>
<dbReference type="Proteomes" id="UP000231092">
    <property type="component" value="Unassembled WGS sequence"/>
</dbReference>
<evidence type="ECO:0000313" key="3">
    <source>
        <dbReference type="Proteomes" id="UP000231092"/>
    </source>
</evidence>
<gene>
    <name evidence="2" type="ORF">H171_2495</name>
</gene>
<keyword evidence="1" id="KW-0175">Coiled coil</keyword>
<sequence length="81" mass="9500">MPRGVRKSPLVKLRDELKDTQDSIEQYKAAIKKLQEKEKQIQDEIKLEEFKEVSAILEEQNMSLWELKELLISKAEIEQGS</sequence>
<dbReference type="RefSeq" id="WP_100305416.1">
    <property type="nucleotide sequence ID" value="NZ_PGET01000001.1"/>
</dbReference>
<protein>
    <submittedName>
        <fullName evidence="2">Uncharacterized protein</fullName>
    </submittedName>
</protein>
<dbReference type="OrthoDB" id="2059991at2"/>
<evidence type="ECO:0000313" key="2">
    <source>
        <dbReference type="EMBL" id="PJJ28970.1"/>
    </source>
</evidence>
<name>A0A2M8Z6A5_9FIRM</name>
<dbReference type="EMBL" id="PGET01000001">
    <property type="protein sequence ID" value="PJJ28970.1"/>
    <property type="molecule type" value="Genomic_DNA"/>
</dbReference>
<reference evidence="2 3" key="1">
    <citation type="submission" date="2017-11" db="EMBL/GenBank/DDBJ databases">
        <title>Understudied soil microbes with underappreciated capabilities: Untangling the Clostridium saccharolyticum group.</title>
        <authorList>
            <person name="Leschine S."/>
        </authorList>
    </citation>
    <scope>NUCLEOTIDE SEQUENCE [LARGE SCALE GENOMIC DNA]</scope>
    <source>
        <strain evidence="2 3">18A</strain>
    </source>
</reference>
<feature type="coiled-coil region" evidence="1">
    <location>
        <begin position="10"/>
        <end position="51"/>
    </location>
</feature>
<comment type="caution">
    <text evidence="2">The sequence shown here is derived from an EMBL/GenBank/DDBJ whole genome shotgun (WGS) entry which is preliminary data.</text>
</comment>